<feature type="region of interest" description="Disordered" evidence="4">
    <location>
        <begin position="1"/>
        <end position="103"/>
    </location>
</feature>
<evidence type="ECO:0000256" key="4">
    <source>
        <dbReference type="SAM" id="MobiDB-lite"/>
    </source>
</evidence>
<feature type="compositionally biased region" description="Basic and acidic residues" evidence="4">
    <location>
        <begin position="7"/>
        <end position="35"/>
    </location>
</feature>
<evidence type="ECO:0000256" key="2">
    <source>
        <dbReference type="ARBA" id="ARBA00023139"/>
    </source>
</evidence>
<comment type="caution">
    <text evidence="5">The sequence shown here is derived from an EMBL/GenBank/DDBJ whole genome shotgun (WGS) entry which is preliminary data.</text>
</comment>
<sequence length="103" mass="11082">MGNCLEKFSDCLPKKRDKGYKLGSDEDEKGHKLGSDDEDSSGTRQQAVSTSAAAEAAERRAQQAQNRGVQKGGGKLSKKLEEQKTSSDQPDLQPSDSNLEATP</sequence>
<dbReference type="AlphaFoldDB" id="A0A9N9D915"/>
<evidence type="ECO:0000313" key="5">
    <source>
        <dbReference type="EMBL" id="CAG8627662.1"/>
    </source>
</evidence>
<protein>
    <submittedName>
        <fullName evidence="5">2620_t:CDS:1</fullName>
    </submittedName>
</protein>
<evidence type="ECO:0000256" key="1">
    <source>
        <dbReference type="ARBA" id="ARBA00022707"/>
    </source>
</evidence>
<gene>
    <name evidence="5" type="ORF">AMORRO_LOCUS8945</name>
</gene>
<keyword evidence="2" id="KW-0564">Palmitate</keyword>
<organism evidence="5 6">
    <name type="scientific">Acaulospora morrowiae</name>
    <dbReference type="NCBI Taxonomy" id="94023"/>
    <lineage>
        <taxon>Eukaryota</taxon>
        <taxon>Fungi</taxon>
        <taxon>Fungi incertae sedis</taxon>
        <taxon>Mucoromycota</taxon>
        <taxon>Glomeromycotina</taxon>
        <taxon>Glomeromycetes</taxon>
        <taxon>Diversisporales</taxon>
        <taxon>Acaulosporaceae</taxon>
        <taxon>Acaulospora</taxon>
    </lineage>
</organism>
<accession>A0A9N9D915</accession>
<dbReference type="Pfam" id="PF15811">
    <property type="entry name" value="SVIP"/>
    <property type="match status" value="1"/>
</dbReference>
<dbReference type="Proteomes" id="UP000789342">
    <property type="component" value="Unassembled WGS sequence"/>
</dbReference>
<keyword evidence="3" id="KW-0449">Lipoprotein</keyword>
<keyword evidence="6" id="KW-1185">Reference proteome</keyword>
<reference evidence="5" key="1">
    <citation type="submission" date="2021-06" db="EMBL/GenBank/DDBJ databases">
        <authorList>
            <person name="Kallberg Y."/>
            <person name="Tangrot J."/>
            <person name="Rosling A."/>
        </authorList>
    </citation>
    <scope>NUCLEOTIDE SEQUENCE</scope>
    <source>
        <strain evidence="5">CL551</strain>
    </source>
</reference>
<proteinExistence type="predicted"/>
<keyword evidence="1" id="KW-0519">Myristate</keyword>
<name>A0A9N9D915_9GLOM</name>
<dbReference type="InterPro" id="IPR031632">
    <property type="entry name" value="SVIP"/>
</dbReference>
<evidence type="ECO:0000256" key="3">
    <source>
        <dbReference type="ARBA" id="ARBA00023288"/>
    </source>
</evidence>
<feature type="compositionally biased region" description="Low complexity" evidence="4">
    <location>
        <begin position="86"/>
        <end position="97"/>
    </location>
</feature>
<evidence type="ECO:0000313" key="6">
    <source>
        <dbReference type="Proteomes" id="UP000789342"/>
    </source>
</evidence>
<feature type="compositionally biased region" description="Low complexity" evidence="4">
    <location>
        <begin position="45"/>
        <end position="55"/>
    </location>
</feature>
<dbReference type="EMBL" id="CAJVPV010008190">
    <property type="protein sequence ID" value="CAG8627662.1"/>
    <property type="molecule type" value="Genomic_DNA"/>
</dbReference>